<dbReference type="PATRIC" id="fig|55398.3.peg.4158"/>
<comment type="caution">
    <text evidence="2">The sequence shown here is derived from an EMBL/GenBank/DDBJ whole genome shotgun (WGS) entry which is preliminary data.</text>
</comment>
<dbReference type="AlphaFoldDB" id="A0A0Q0DYD3"/>
<accession>A0A0Q0DYD3</accession>
<feature type="signal peptide" evidence="1">
    <location>
        <begin position="1"/>
        <end position="19"/>
    </location>
</feature>
<dbReference type="RefSeq" id="WP_004886964.1">
    <property type="nucleotide sequence ID" value="NZ_LJRF01000156.1"/>
</dbReference>
<evidence type="ECO:0000313" key="3">
    <source>
        <dbReference type="Proteomes" id="UP000050554"/>
    </source>
</evidence>
<name>A0A0Q0DYD3_PSESI</name>
<reference evidence="2 3" key="1">
    <citation type="submission" date="2015-09" db="EMBL/GenBank/DDBJ databases">
        <title>Genome announcement of multiple Pseudomonas syringae strains.</title>
        <authorList>
            <person name="Thakur S."/>
            <person name="Wang P.W."/>
            <person name="Gong Y."/>
            <person name="Weir B.S."/>
            <person name="Guttman D.S."/>
        </authorList>
    </citation>
    <scope>NUCLEOTIDE SEQUENCE [LARGE SCALE GENOMIC DNA]</scope>
    <source>
        <strain evidence="2 3">ICMP3882</strain>
    </source>
</reference>
<dbReference type="PROSITE" id="PS51257">
    <property type="entry name" value="PROKAR_LIPOPROTEIN"/>
    <property type="match status" value="1"/>
</dbReference>
<keyword evidence="2" id="KW-0449">Lipoprotein</keyword>
<organism evidence="2 3">
    <name type="scientific">Pseudomonas syringae pv. ribicola</name>
    <dbReference type="NCBI Taxonomy" id="55398"/>
    <lineage>
        <taxon>Bacteria</taxon>
        <taxon>Pseudomonadati</taxon>
        <taxon>Pseudomonadota</taxon>
        <taxon>Gammaproteobacteria</taxon>
        <taxon>Pseudomonadales</taxon>
        <taxon>Pseudomonadaceae</taxon>
        <taxon>Pseudomonas</taxon>
    </lineage>
</organism>
<feature type="chain" id="PRO_5006177114" evidence="1">
    <location>
        <begin position="20"/>
        <end position="153"/>
    </location>
</feature>
<evidence type="ECO:0000256" key="1">
    <source>
        <dbReference type="SAM" id="SignalP"/>
    </source>
</evidence>
<gene>
    <name evidence="2" type="ORF">ALO47_03307</name>
</gene>
<sequence>MYRKLTAFVAMAIGLASLAGCGDTQESKAANRSATDKCFVDAIGGKGDATVYVKRGTVMISGWAVDTQKQASPTELRLRLTGAQGAPHTFEKPAQVDRPDIVKAFNNEKLLKTGFNFTVDLSGLDTGAYGIILEMPDGSSLLMCQPKKIMVVQ</sequence>
<evidence type="ECO:0000313" key="2">
    <source>
        <dbReference type="EMBL" id="KPY44756.1"/>
    </source>
</evidence>
<dbReference type="EMBL" id="LJRF01000156">
    <property type="protein sequence ID" value="KPY44756.1"/>
    <property type="molecule type" value="Genomic_DNA"/>
</dbReference>
<protein>
    <submittedName>
        <fullName evidence="2">Lipoprotein</fullName>
    </submittedName>
</protein>
<dbReference type="Proteomes" id="UP000050554">
    <property type="component" value="Unassembled WGS sequence"/>
</dbReference>
<proteinExistence type="predicted"/>
<keyword evidence="1" id="KW-0732">Signal</keyword>